<dbReference type="OrthoDB" id="1201035at2"/>
<sequence length="93" mass="10534">MPGQYASLYDNVFIPGNHLLGKATTGVFKYPEIYHWDWQKMRKRVSDHVPVYLVLGARELMLRKGGNALADGLINANAATRLHRSQQRRRGAA</sequence>
<comment type="caution">
    <text evidence="1">The sequence shown here is derived from an EMBL/GenBank/DDBJ whole genome shotgun (WGS) entry which is preliminary data.</text>
</comment>
<accession>A4BU57</accession>
<dbReference type="AlphaFoldDB" id="A4BU57"/>
<gene>
    <name evidence="1" type="ORF">NB231_12611</name>
</gene>
<evidence type="ECO:0000313" key="1">
    <source>
        <dbReference type="EMBL" id="EAR20731.1"/>
    </source>
</evidence>
<evidence type="ECO:0000313" key="2">
    <source>
        <dbReference type="Proteomes" id="UP000003374"/>
    </source>
</evidence>
<dbReference type="InterPro" id="IPR036691">
    <property type="entry name" value="Endo/exonu/phosph_ase_sf"/>
</dbReference>
<reference evidence="1 2" key="1">
    <citation type="submission" date="2006-02" db="EMBL/GenBank/DDBJ databases">
        <authorList>
            <person name="Waterbury J."/>
            <person name="Ferriera S."/>
            <person name="Johnson J."/>
            <person name="Kravitz S."/>
            <person name="Halpern A."/>
            <person name="Remington K."/>
            <person name="Beeson K."/>
            <person name="Tran B."/>
            <person name="Rogers Y.-H."/>
            <person name="Friedman R."/>
            <person name="Venter J.C."/>
        </authorList>
    </citation>
    <scope>NUCLEOTIDE SEQUENCE [LARGE SCALE GENOMIC DNA]</scope>
    <source>
        <strain evidence="1 2">Nb-231</strain>
    </source>
</reference>
<name>A4BU57_9GAMM</name>
<dbReference type="Proteomes" id="UP000003374">
    <property type="component" value="Unassembled WGS sequence"/>
</dbReference>
<keyword evidence="2" id="KW-1185">Reference proteome</keyword>
<dbReference type="RefSeq" id="WP_005003135.1">
    <property type="nucleotide sequence ID" value="NZ_CH672427.1"/>
</dbReference>
<protein>
    <submittedName>
        <fullName evidence="1">Uncharacterized protein</fullName>
    </submittedName>
</protein>
<organism evidence="1 2">
    <name type="scientific">Nitrococcus mobilis Nb-231</name>
    <dbReference type="NCBI Taxonomy" id="314278"/>
    <lineage>
        <taxon>Bacteria</taxon>
        <taxon>Pseudomonadati</taxon>
        <taxon>Pseudomonadota</taxon>
        <taxon>Gammaproteobacteria</taxon>
        <taxon>Chromatiales</taxon>
        <taxon>Ectothiorhodospiraceae</taxon>
        <taxon>Nitrococcus</taxon>
    </lineage>
</organism>
<proteinExistence type="predicted"/>
<dbReference type="HOGENOM" id="CLU_2396658_0_0_6"/>
<dbReference type="EMBL" id="AAOF01000017">
    <property type="protein sequence ID" value="EAR20731.1"/>
    <property type="molecule type" value="Genomic_DNA"/>
</dbReference>
<dbReference type="Gene3D" id="3.60.10.10">
    <property type="entry name" value="Endonuclease/exonuclease/phosphatase"/>
    <property type="match status" value="1"/>
</dbReference>